<organism evidence="16 17">
    <name type="scientific">Salicibibacter kimchii</name>
    <dbReference type="NCBI Taxonomy" id="2099786"/>
    <lineage>
        <taxon>Bacteria</taxon>
        <taxon>Bacillati</taxon>
        <taxon>Bacillota</taxon>
        <taxon>Bacilli</taxon>
        <taxon>Bacillales</taxon>
        <taxon>Bacillaceae</taxon>
        <taxon>Salicibibacter</taxon>
    </lineage>
</organism>
<evidence type="ECO:0000256" key="3">
    <source>
        <dbReference type="ARBA" id="ARBA00022793"/>
    </source>
</evidence>
<dbReference type="OrthoDB" id="9802241at2"/>
<dbReference type="HAMAP" id="MF_02120">
    <property type="entry name" value="LysA"/>
    <property type="match status" value="1"/>
</dbReference>
<evidence type="ECO:0000256" key="1">
    <source>
        <dbReference type="ARBA" id="ARBA00001933"/>
    </source>
</evidence>
<reference evidence="16 17" key="1">
    <citation type="journal article" date="2018" name="J. Microbiol.">
        <title>Salicibibacter kimchii gen. nov., sp. nov., a moderately halophilic and alkalitolerant bacterium in the family Bacillaceae, isolated from kimchi.</title>
        <authorList>
            <person name="Jang J.Y."/>
            <person name="Oh Y.J."/>
            <person name="Lim S.K."/>
            <person name="Park H.K."/>
            <person name="Lee C."/>
            <person name="Kim J.Y."/>
            <person name="Lee M.A."/>
            <person name="Choi H.J."/>
        </authorList>
    </citation>
    <scope>NUCLEOTIDE SEQUENCE [LARGE SCALE GENOMIC DNA]</scope>
    <source>
        <strain evidence="16 17">NKC1-1</strain>
    </source>
</reference>
<comment type="subunit">
    <text evidence="12">Homodimer.</text>
</comment>
<feature type="domain" description="Orn/DAP/Arg decarboxylase 2 N-terminal" evidence="15">
    <location>
        <begin position="40"/>
        <end position="297"/>
    </location>
</feature>
<dbReference type="KEGG" id="rue:DT065_01595"/>
<keyword evidence="6 12" id="KW-0456">Lyase</keyword>
<dbReference type="InterPro" id="IPR009006">
    <property type="entry name" value="Ala_racemase/Decarboxylase_C"/>
</dbReference>
<evidence type="ECO:0000256" key="12">
    <source>
        <dbReference type="HAMAP-Rule" id="MF_02120"/>
    </source>
</evidence>
<dbReference type="GO" id="GO:0008836">
    <property type="term" value="F:diaminopimelate decarboxylase activity"/>
    <property type="evidence" value="ECO:0007669"/>
    <property type="project" value="UniProtKB-UniRule"/>
</dbReference>
<dbReference type="InterPro" id="IPR029066">
    <property type="entry name" value="PLP-binding_barrel"/>
</dbReference>
<evidence type="ECO:0000256" key="7">
    <source>
        <dbReference type="ARBA" id="ARBA00050464"/>
    </source>
</evidence>
<dbReference type="InterPro" id="IPR000183">
    <property type="entry name" value="Orn/DAP/Arg_de-COase"/>
</dbReference>
<comment type="cofactor">
    <cofactor evidence="1 12 13 14">
        <name>pyridoxal 5'-phosphate</name>
        <dbReference type="ChEBI" id="CHEBI:597326"/>
    </cofactor>
</comment>
<evidence type="ECO:0000256" key="13">
    <source>
        <dbReference type="PIRSR" id="PIRSR600183-50"/>
    </source>
</evidence>
<keyword evidence="2 12" id="KW-0028">Amino-acid biosynthesis</keyword>
<keyword evidence="4 12" id="KW-0663">Pyridoxal phosphate</keyword>
<feature type="binding site" evidence="12">
    <location>
        <position position="391"/>
    </location>
    <ligand>
        <name>substrate</name>
    </ligand>
</feature>
<comment type="catalytic activity">
    <reaction evidence="7 12 14">
        <text>meso-2,6-diaminopimelate + H(+) = L-lysine + CO2</text>
        <dbReference type="Rhea" id="RHEA:15101"/>
        <dbReference type="ChEBI" id="CHEBI:15378"/>
        <dbReference type="ChEBI" id="CHEBI:16526"/>
        <dbReference type="ChEBI" id="CHEBI:32551"/>
        <dbReference type="ChEBI" id="CHEBI:57791"/>
        <dbReference type="EC" id="4.1.1.20"/>
    </reaction>
</comment>
<evidence type="ECO:0000256" key="8">
    <source>
        <dbReference type="ARBA" id="ARBA00060643"/>
    </source>
</evidence>
<evidence type="ECO:0000313" key="17">
    <source>
        <dbReference type="Proteomes" id="UP000252100"/>
    </source>
</evidence>
<dbReference type="NCBIfam" id="TIGR01048">
    <property type="entry name" value="lysA"/>
    <property type="match status" value="1"/>
</dbReference>
<dbReference type="InterPro" id="IPR022653">
    <property type="entry name" value="De-COase2_pyr-phos_BS"/>
</dbReference>
<dbReference type="Pfam" id="PF02784">
    <property type="entry name" value="Orn_Arg_deC_N"/>
    <property type="match status" value="1"/>
</dbReference>
<gene>
    <name evidence="12 16" type="primary">lysA</name>
    <name evidence="16" type="ORF">DT065_01595</name>
</gene>
<comment type="similarity">
    <text evidence="9 12">Belongs to the Orn/Lys/Arg decarboxylase class-II family. LysA subfamily.</text>
</comment>
<sequence length="439" mass="48619">MSMSVMTKKRNEQGHLMIGNIDAVRLAEQYQTPMFAYDVGMIRQKARAFKNAFAQTGIDHQVAYASKAFSCIAMVQLAHEEGLSLDVVSGGELYTAIQAGFPMENVHFNGNNKSRQEIREALQAGIGCFVVDNFHELALLEAECNNLQTQTSIILRITPGIEGTTHSYISTGGEDSKFGFDLFTGQAEAAVVQSLSVSSIRLQGLHFHIGSQLFETSVLTEAIATLYRHIEHWRASHGFIPEVINAGGGFGISYTKHDEPLEPKTFVEAIVHSIREESDRYHLPLPEVWVEPGRSIVGEAGTTLYTLGSQKEIEHVRHYVSVDGGMTDNIRPALYGARYEAELANRVKKQEEKAYAIAGKACESGDMLMYDLPLPMVESGDLLAVFSTGAYGYAMASNYNRLPRPSVVFIENDAHQLVVERESYADLVRNDRFLGKKIK</sequence>
<feature type="binding site" evidence="12">
    <location>
        <position position="294"/>
    </location>
    <ligand>
        <name>substrate</name>
    </ligand>
</feature>
<feature type="binding site" evidence="12">
    <location>
        <position position="335"/>
    </location>
    <ligand>
        <name>substrate</name>
    </ligand>
</feature>
<dbReference type="PANTHER" id="PTHR43727">
    <property type="entry name" value="DIAMINOPIMELATE DECARBOXYLASE"/>
    <property type="match status" value="1"/>
</dbReference>
<dbReference type="PRINTS" id="PR01181">
    <property type="entry name" value="DAPDCRBXLASE"/>
</dbReference>
<keyword evidence="17" id="KW-1185">Reference proteome</keyword>
<dbReference type="EMBL" id="CP031092">
    <property type="protein sequence ID" value="AXF54835.1"/>
    <property type="molecule type" value="Genomic_DNA"/>
</dbReference>
<protein>
    <recommendedName>
        <fullName evidence="11 12">Diaminopimelate decarboxylase</fullName>
        <shortName evidence="12">DAP decarboxylase</shortName>
        <shortName evidence="12">DAPDC</shortName>
        <ecNumber evidence="10 12">4.1.1.20</ecNumber>
    </recommendedName>
</protein>
<dbReference type="PROSITE" id="PS00878">
    <property type="entry name" value="ODR_DC_2_1"/>
    <property type="match status" value="1"/>
</dbReference>
<comment type="function">
    <text evidence="12">Specifically catalyzes the decarboxylation of meso-diaminopimelate (meso-DAP) to L-lysine.</text>
</comment>
<feature type="modified residue" description="N6-(pyridoxal phosphate)lysine" evidence="12 13">
    <location>
        <position position="67"/>
    </location>
</feature>
<dbReference type="CDD" id="cd06828">
    <property type="entry name" value="PLPDE_III_DapDC"/>
    <property type="match status" value="1"/>
</dbReference>
<dbReference type="PANTHER" id="PTHR43727:SF2">
    <property type="entry name" value="GROUP IV DECARBOXYLASE"/>
    <property type="match status" value="1"/>
</dbReference>
<name>A0A345BV54_9BACI</name>
<keyword evidence="3 12" id="KW-0210">Decarboxylase</keyword>
<feature type="binding site" evidence="12">
    <location>
        <position position="249"/>
    </location>
    <ligand>
        <name>pyridoxal 5'-phosphate</name>
        <dbReference type="ChEBI" id="CHEBI:597326"/>
    </ligand>
</feature>
<evidence type="ECO:0000256" key="14">
    <source>
        <dbReference type="RuleBase" id="RU003738"/>
    </source>
</evidence>
<keyword evidence="5 12" id="KW-0457">Lysine biosynthesis</keyword>
<dbReference type="SUPFAM" id="SSF51419">
    <property type="entry name" value="PLP-binding barrel"/>
    <property type="match status" value="1"/>
</dbReference>
<dbReference type="UniPathway" id="UPA00034">
    <property type="reaction ID" value="UER00027"/>
</dbReference>
<feature type="binding site" evidence="12">
    <location>
        <position position="391"/>
    </location>
    <ligand>
        <name>pyridoxal 5'-phosphate</name>
        <dbReference type="ChEBI" id="CHEBI:597326"/>
    </ligand>
</feature>
<dbReference type="PRINTS" id="PR01179">
    <property type="entry name" value="ODADCRBXLASE"/>
</dbReference>
<evidence type="ECO:0000256" key="9">
    <source>
        <dbReference type="ARBA" id="ARBA00060983"/>
    </source>
</evidence>
<dbReference type="Proteomes" id="UP000252100">
    <property type="component" value="Chromosome"/>
</dbReference>
<dbReference type="EC" id="4.1.1.20" evidence="10 12"/>
<evidence type="ECO:0000256" key="11">
    <source>
        <dbReference type="ARBA" id="ARBA00074972"/>
    </source>
</evidence>
<comment type="pathway">
    <text evidence="8 12 14">Amino-acid biosynthesis; L-lysine biosynthesis via DAP pathway; L-lysine from DL-2,6-diaminopimelate: step 1/1.</text>
</comment>
<evidence type="ECO:0000256" key="2">
    <source>
        <dbReference type="ARBA" id="ARBA00022605"/>
    </source>
</evidence>
<dbReference type="SUPFAM" id="SSF50621">
    <property type="entry name" value="Alanine racemase C-terminal domain-like"/>
    <property type="match status" value="1"/>
</dbReference>
<accession>A0A345BV54</accession>
<feature type="binding site" evidence="12">
    <location>
        <position position="331"/>
    </location>
    <ligand>
        <name>substrate</name>
    </ligand>
</feature>
<evidence type="ECO:0000256" key="5">
    <source>
        <dbReference type="ARBA" id="ARBA00023154"/>
    </source>
</evidence>
<feature type="binding site" evidence="12">
    <location>
        <begin position="291"/>
        <end position="294"/>
    </location>
    <ligand>
        <name>pyridoxal 5'-phosphate</name>
        <dbReference type="ChEBI" id="CHEBI:597326"/>
    </ligand>
</feature>
<dbReference type="FunFam" id="2.40.37.10:FF:000003">
    <property type="entry name" value="Diaminopimelate decarboxylase"/>
    <property type="match status" value="1"/>
</dbReference>
<dbReference type="Gene3D" id="3.20.20.10">
    <property type="entry name" value="Alanine racemase"/>
    <property type="match status" value="1"/>
</dbReference>
<feature type="active site" description="Proton donor" evidence="13">
    <location>
        <position position="362"/>
    </location>
</feature>
<evidence type="ECO:0000313" key="16">
    <source>
        <dbReference type="EMBL" id="AXF54835.1"/>
    </source>
</evidence>
<proteinExistence type="inferred from homology"/>
<dbReference type="GO" id="GO:0030170">
    <property type="term" value="F:pyridoxal phosphate binding"/>
    <property type="evidence" value="ECO:0007669"/>
    <property type="project" value="UniProtKB-UniRule"/>
</dbReference>
<dbReference type="Gene3D" id="2.40.37.10">
    <property type="entry name" value="Lyase, Ornithine Decarboxylase, Chain A, domain 1"/>
    <property type="match status" value="1"/>
</dbReference>
<dbReference type="AlphaFoldDB" id="A0A345BV54"/>
<dbReference type="FunFam" id="3.20.20.10:FF:000003">
    <property type="entry name" value="Diaminopimelate decarboxylase"/>
    <property type="match status" value="1"/>
</dbReference>
<dbReference type="InterPro" id="IPR002986">
    <property type="entry name" value="DAP_deCOOHase_LysA"/>
</dbReference>
<dbReference type="GO" id="GO:0009089">
    <property type="term" value="P:lysine biosynthetic process via diaminopimelate"/>
    <property type="evidence" value="ECO:0007669"/>
    <property type="project" value="UniProtKB-UniRule"/>
</dbReference>
<evidence type="ECO:0000256" key="6">
    <source>
        <dbReference type="ARBA" id="ARBA00023239"/>
    </source>
</evidence>
<feature type="binding site" evidence="12">
    <location>
        <position position="363"/>
    </location>
    <ligand>
        <name>substrate</name>
    </ligand>
</feature>
<dbReference type="InterPro" id="IPR022644">
    <property type="entry name" value="De-COase2_N"/>
</dbReference>
<evidence type="ECO:0000256" key="10">
    <source>
        <dbReference type="ARBA" id="ARBA00066427"/>
    </source>
</evidence>
<evidence type="ECO:0000256" key="4">
    <source>
        <dbReference type="ARBA" id="ARBA00022898"/>
    </source>
</evidence>
<evidence type="ECO:0000259" key="15">
    <source>
        <dbReference type="Pfam" id="PF02784"/>
    </source>
</evidence>